<evidence type="ECO:0000313" key="1">
    <source>
        <dbReference type="EMBL" id="GFA11478.1"/>
    </source>
</evidence>
<dbReference type="SUPFAM" id="SSF56672">
    <property type="entry name" value="DNA/RNA polymerases"/>
    <property type="match status" value="1"/>
</dbReference>
<reference evidence="1" key="1">
    <citation type="journal article" date="2019" name="Sci. Rep.">
        <title>Draft genome of Tanacetum cinerariifolium, the natural source of mosquito coil.</title>
        <authorList>
            <person name="Yamashiro T."/>
            <person name="Shiraishi A."/>
            <person name="Satake H."/>
            <person name="Nakayama K."/>
        </authorList>
    </citation>
    <scope>NUCLEOTIDE SEQUENCE</scope>
</reference>
<proteinExistence type="predicted"/>
<dbReference type="PANTHER" id="PTHR11439:SF524">
    <property type="entry name" value="RNA-DIRECTED DNA POLYMERASE, PROTEIN KINASE RLK-PELLE-DLSV FAMILY"/>
    <property type="match status" value="1"/>
</dbReference>
<dbReference type="CDD" id="cd09272">
    <property type="entry name" value="RNase_HI_RT_Ty1"/>
    <property type="match status" value="1"/>
</dbReference>
<protein>
    <submittedName>
        <fullName evidence="1">Ribonuclease H-like domain-containing protein</fullName>
    </submittedName>
</protein>
<organism evidence="1">
    <name type="scientific">Tanacetum cinerariifolium</name>
    <name type="common">Dalmatian daisy</name>
    <name type="synonym">Chrysanthemum cinerariifolium</name>
    <dbReference type="NCBI Taxonomy" id="118510"/>
    <lineage>
        <taxon>Eukaryota</taxon>
        <taxon>Viridiplantae</taxon>
        <taxon>Streptophyta</taxon>
        <taxon>Embryophyta</taxon>
        <taxon>Tracheophyta</taxon>
        <taxon>Spermatophyta</taxon>
        <taxon>Magnoliopsida</taxon>
        <taxon>eudicotyledons</taxon>
        <taxon>Gunneridae</taxon>
        <taxon>Pentapetalae</taxon>
        <taxon>asterids</taxon>
        <taxon>campanulids</taxon>
        <taxon>Asterales</taxon>
        <taxon>Asteraceae</taxon>
        <taxon>Asteroideae</taxon>
        <taxon>Anthemideae</taxon>
        <taxon>Anthemidinae</taxon>
        <taxon>Tanacetum</taxon>
    </lineage>
</organism>
<name>A0A699J5M0_TANCI</name>
<gene>
    <name evidence="1" type="ORF">Tci_583450</name>
</gene>
<accession>A0A699J5M0</accession>
<comment type="caution">
    <text evidence="1">The sequence shown here is derived from an EMBL/GenBank/DDBJ whole genome shotgun (WGS) entry which is preliminary data.</text>
</comment>
<dbReference type="AlphaFoldDB" id="A0A699J5M0"/>
<dbReference type="EMBL" id="BKCJ010371124">
    <property type="protein sequence ID" value="GFA11478.1"/>
    <property type="molecule type" value="Genomic_DNA"/>
</dbReference>
<sequence length="246" mass="28189">MFLSQKKYAMELRDRAHMASCNLTRTPVDTESKLEADGDPISDLTLYCSLEGGLQYLTFTRPDISYAVQQACLYMHDPRERYFSALKRILRYVRGTLDCGLQLYASYTSSLVAYYDAHWALCPTTRRSSSATHSLSRSNVEAKYRGVVNAVAETAWLYNLIRELHMPLLSATLVYSDNVSAIYLTVNPIQHRRTKHIEIDIHFVSDTVARGQVRAFHVPSRYQYANIFTKGLPSTLFEEFRTNLSF</sequence>
<dbReference type="PANTHER" id="PTHR11439">
    <property type="entry name" value="GAG-POL-RELATED RETROTRANSPOSON"/>
    <property type="match status" value="1"/>
</dbReference>
<dbReference type="InterPro" id="IPR043502">
    <property type="entry name" value="DNA/RNA_pol_sf"/>
</dbReference>